<evidence type="ECO:0000313" key="1">
    <source>
        <dbReference type="EnsemblMetazoa" id="ADIR014838-PA"/>
    </source>
</evidence>
<sequence length="17" mass="2284">MQLFVWFIFHNCEKRER</sequence>
<name>A0A182NYD8_9DIPT</name>
<evidence type="ECO:0000313" key="2">
    <source>
        <dbReference type="Proteomes" id="UP000075884"/>
    </source>
</evidence>
<dbReference type="EnsemblMetazoa" id="ADIR014838-RA">
    <property type="protein sequence ID" value="ADIR014838-PA"/>
    <property type="gene ID" value="ADIR014838"/>
</dbReference>
<protein>
    <submittedName>
        <fullName evidence="1">Uncharacterized protein</fullName>
    </submittedName>
</protein>
<proteinExistence type="predicted"/>
<dbReference type="Proteomes" id="UP000075884">
    <property type="component" value="Unassembled WGS sequence"/>
</dbReference>
<dbReference type="AlphaFoldDB" id="A0A182NYD8"/>
<reference evidence="2" key="1">
    <citation type="submission" date="2013-03" db="EMBL/GenBank/DDBJ databases">
        <title>The Genome Sequence of Anopheles dirus WRAIR2.</title>
        <authorList>
            <consortium name="The Broad Institute Genomics Platform"/>
            <person name="Neafsey D.E."/>
            <person name="Walton C."/>
            <person name="Walker B."/>
            <person name="Young S.K."/>
            <person name="Zeng Q."/>
            <person name="Gargeya S."/>
            <person name="Fitzgerald M."/>
            <person name="Haas B."/>
            <person name="Abouelleil A."/>
            <person name="Allen A.W."/>
            <person name="Alvarado L."/>
            <person name="Arachchi H.M."/>
            <person name="Berlin A.M."/>
            <person name="Chapman S.B."/>
            <person name="Gainer-Dewar J."/>
            <person name="Goldberg J."/>
            <person name="Griggs A."/>
            <person name="Gujja S."/>
            <person name="Hansen M."/>
            <person name="Howarth C."/>
            <person name="Imamovic A."/>
            <person name="Ireland A."/>
            <person name="Larimer J."/>
            <person name="McCowan C."/>
            <person name="Murphy C."/>
            <person name="Pearson M."/>
            <person name="Poon T.W."/>
            <person name="Priest M."/>
            <person name="Roberts A."/>
            <person name="Saif S."/>
            <person name="Shea T."/>
            <person name="Sisk P."/>
            <person name="Sykes S."/>
            <person name="Wortman J."/>
            <person name="Nusbaum C."/>
            <person name="Birren B."/>
        </authorList>
    </citation>
    <scope>NUCLEOTIDE SEQUENCE [LARGE SCALE GENOMIC DNA]</scope>
    <source>
        <strain evidence="2">WRAIR2</strain>
    </source>
</reference>
<dbReference type="VEuPathDB" id="VectorBase:ADIR014838"/>
<keyword evidence="2" id="KW-1185">Reference proteome</keyword>
<accession>A0A182NYD8</accession>
<organism evidence="1 2">
    <name type="scientific">Anopheles dirus</name>
    <dbReference type="NCBI Taxonomy" id="7168"/>
    <lineage>
        <taxon>Eukaryota</taxon>
        <taxon>Metazoa</taxon>
        <taxon>Ecdysozoa</taxon>
        <taxon>Arthropoda</taxon>
        <taxon>Hexapoda</taxon>
        <taxon>Insecta</taxon>
        <taxon>Pterygota</taxon>
        <taxon>Neoptera</taxon>
        <taxon>Endopterygota</taxon>
        <taxon>Diptera</taxon>
        <taxon>Nematocera</taxon>
        <taxon>Culicoidea</taxon>
        <taxon>Culicidae</taxon>
        <taxon>Anophelinae</taxon>
        <taxon>Anopheles</taxon>
    </lineage>
</organism>
<reference evidence="1" key="2">
    <citation type="submission" date="2020-05" db="UniProtKB">
        <authorList>
            <consortium name="EnsemblMetazoa"/>
        </authorList>
    </citation>
    <scope>IDENTIFICATION</scope>
    <source>
        <strain evidence="1">WRAIR2</strain>
    </source>
</reference>